<evidence type="ECO:0000259" key="6">
    <source>
        <dbReference type="Pfam" id="PF00251"/>
    </source>
</evidence>
<dbReference type="SUPFAM" id="SSF49899">
    <property type="entry name" value="Concanavalin A-like lectins/glucanases"/>
    <property type="match status" value="1"/>
</dbReference>
<protein>
    <submittedName>
        <fullName evidence="8">Levanase/fructan beta-fructosidase</fullName>
        <ecNumber evidence="8">3.2.1.65</ecNumber>
        <ecNumber evidence="8">3.2.1.80</ecNumber>
    </submittedName>
</protein>
<feature type="chain" id="PRO_5045174294" evidence="5">
    <location>
        <begin position="21"/>
        <end position="510"/>
    </location>
</feature>
<feature type="domain" description="Glycosyl hydrolase family 32 N-terminal" evidence="6">
    <location>
        <begin position="35"/>
        <end position="335"/>
    </location>
</feature>
<dbReference type="EC" id="3.2.1.80" evidence="8"/>
<evidence type="ECO:0000256" key="3">
    <source>
        <dbReference type="ARBA" id="ARBA00023295"/>
    </source>
</evidence>
<dbReference type="Proteomes" id="UP001247620">
    <property type="component" value="Unassembled WGS sequence"/>
</dbReference>
<dbReference type="Pfam" id="PF00251">
    <property type="entry name" value="Glyco_hydro_32N"/>
    <property type="match status" value="1"/>
</dbReference>
<dbReference type="PANTHER" id="PTHR42800:SF1">
    <property type="entry name" value="EXOINULINASE INUD (AFU_ORTHOLOGUE AFUA_5G00480)"/>
    <property type="match status" value="1"/>
</dbReference>
<dbReference type="EC" id="3.2.1.65" evidence="8"/>
<dbReference type="GO" id="GO:0051669">
    <property type="term" value="F:fructan beta-fructosidase activity"/>
    <property type="evidence" value="ECO:0007669"/>
    <property type="project" value="UniProtKB-EC"/>
</dbReference>
<dbReference type="InterPro" id="IPR013189">
    <property type="entry name" value="Glyco_hydro_32_C"/>
</dbReference>
<evidence type="ECO:0000256" key="2">
    <source>
        <dbReference type="ARBA" id="ARBA00022801"/>
    </source>
</evidence>
<dbReference type="PANTHER" id="PTHR42800">
    <property type="entry name" value="EXOINULINASE INUD (AFU_ORTHOLOGUE AFUA_5G00480)"/>
    <property type="match status" value="1"/>
</dbReference>
<keyword evidence="3 4" id="KW-0326">Glycosidase</keyword>
<evidence type="ECO:0000313" key="9">
    <source>
        <dbReference type="Proteomes" id="UP001247620"/>
    </source>
</evidence>
<organism evidence="8 9">
    <name type="scientific">Mucilaginibacter pocheonensis</name>
    <dbReference type="NCBI Taxonomy" id="398050"/>
    <lineage>
        <taxon>Bacteria</taxon>
        <taxon>Pseudomonadati</taxon>
        <taxon>Bacteroidota</taxon>
        <taxon>Sphingobacteriia</taxon>
        <taxon>Sphingobacteriales</taxon>
        <taxon>Sphingobacteriaceae</taxon>
        <taxon>Mucilaginibacter</taxon>
    </lineage>
</organism>
<dbReference type="SUPFAM" id="SSF75005">
    <property type="entry name" value="Arabinanase/levansucrase/invertase"/>
    <property type="match status" value="1"/>
</dbReference>
<dbReference type="GO" id="GO:0031219">
    <property type="term" value="F:levanase activity"/>
    <property type="evidence" value="ECO:0007669"/>
    <property type="project" value="UniProtKB-EC"/>
</dbReference>
<keyword evidence="9" id="KW-1185">Reference proteome</keyword>
<dbReference type="CDD" id="cd18622">
    <property type="entry name" value="GH32_Inu-like"/>
    <property type="match status" value="1"/>
</dbReference>
<sequence>MVKVNIISVLFIALALRSFAQETKVPTPQWRPVYHFSPPANWTNDPNGLIFLNGEFQLYYQHNPFENKWGHMSWGHATSTDLVHWKNLPVAIPEVVTQDTTTWIYSGSVVMDKDNTSGFGVKGKAPLIAIFTADQPKQKKESQFIAYSLDNGLTYKLYSNNPVLDLNKRDFRDPNVFWYEPTKQWIMTVAMVDEHMVRIYGSKNLKEWTKLSDFGPAGYTKHGWECPSLLPLTVDNDPAKIKWVLFVSSGGEHGPLMQYYIGDFDGTTFKNNNADDKVLTVDYGDAFYAAIAWRDAPGNKKILLGWLQNGRPETYPWKGQMSIPHDLTVKTTGEGLRLFQDAPAMVSKSLLTRAKGRVLSKKSVIINNSSVTLSKKGAFDSNAILINAEFLTNGSKKVGFNVAAQNGAGSNLKKVIVGYDVDKQELYVDCSASEKANKPVENLVQTAPMKPNNGAVRIRIFLDKSSLEVFGNDGEKVISTMIYPDNDATGLSVFSEGKAILKNLKVWDLR</sequence>
<comment type="caution">
    <text evidence="8">The sequence shown here is derived from an EMBL/GenBank/DDBJ whole genome shotgun (WGS) entry which is preliminary data.</text>
</comment>
<keyword evidence="5" id="KW-0732">Signal</keyword>
<accession>A0ABU1TI84</accession>
<evidence type="ECO:0000256" key="5">
    <source>
        <dbReference type="SAM" id="SignalP"/>
    </source>
</evidence>
<keyword evidence="2 4" id="KW-0378">Hydrolase</keyword>
<evidence type="ECO:0000259" key="7">
    <source>
        <dbReference type="Pfam" id="PF08244"/>
    </source>
</evidence>
<dbReference type="SMART" id="SM00640">
    <property type="entry name" value="Glyco_32"/>
    <property type="match status" value="1"/>
</dbReference>
<feature type="signal peptide" evidence="5">
    <location>
        <begin position="1"/>
        <end position="20"/>
    </location>
</feature>
<dbReference type="InterPro" id="IPR013320">
    <property type="entry name" value="ConA-like_dom_sf"/>
</dbReference>
<evidence type="ECO:0000256" key="1">
    <source>
        <dbReference type="ARBA" id="ARBA00009902"/>
    </source>
</evidence>
<dbReference type="InterPro" id="IPR013148">
    <property type="entry name" value="Glyco_hydro_32_N"/>
</dbReference>
<dbReference type="Gene3D" id="2.115.10.20">
    <property type="entry name" value="Glycosyl hydrolase domain, family 43"/>
    <property type="match status" value="1"/>
</dbReference>
<name>A0ABU1TI84_9SPHI</name>
<evidence type="ECO:0000313" key="8">
    <source>
        <dbReference type="EMBL" id="MDR6945108.1"/>
    </source>
</evidence>
<dbReference type="InterPro" id="IPR001362">
    <property type="entry name" value="Glyco_hydro_32"/>
</dbReference>
<dbReference type="EMBL" id="JAVDUU010000005">
    <property type="protein sequence ID" value="MDR6945108.1"/>
    <property type="molecule type" value="Genomic_DNA"/>
</dbReference>
<evidence type="ECO:0000256" key="4">
    <source>
        <dbReference type="RuleBase" id="RU362110"/>
    </source>
</evidence>
<reference evidence="8 9" key="1">
    <citation type="submission" date="2023-07" db="EMBL/GenBank/DDBJ databases">
        <title>Sorghum-associated microbial communities from plants grown in Nebraska, USA.</title>
        <authorList>
            <person name="Schachtman D."/>
        </authorList>
    </citation>
    <scope>NUCLEOTIDE SEQUENCE [LARGE SCALE GENOMIC DNA]</scope>
    <source>
        <strain evidence="8 9">3262</strain>
    </source>
</reference>
<dbReference type="InterPro" id="IPR023296">
    <property type="entry name" value="Glyco_hydro_beta-prop_sf"/>
</dbReference>
<proteinExistence type="inferred from homology"/>
<dbReference type="Gene3D" id="2.60.120.560">
    <property type="entry name" value="Exo-inulinase, domain 1"/>
    <property type="match status" value="1"/>
</dbReference>
<dbReference type="RefSeq" id="WP_310102511.1">
    <property type="nucleotide sequence ID" value="NZ_JAVDUU010000005.1"/>
</dbReference>
<gene>
    <name evidence="8" type="ORF">J2W55_004976</name>
</gene>
<dbReference type="Pfam" id="PF08244">
    <property type="entry name" value="Glyco_hydro_32C"/>
    <property type="match status" value="1"/>
</dbReference>
<comment type="similarity">
    <text evidence="1 4">Belongs to the glycosyl hydrolase 32 family.</text>
</comment>
<feature type="domain" description="Glycosyl hydrolase family 32 C-terminal" evidence="7">
    <location>
        <begin position="363"/>
        <end position="508"/>
    </location>
</feature>